<dbReference type="SMART" id="SM00398">
    <property type="entry name" value="HMG"/>
    <property type="match status" value="1"/>
</dbReference>
<evidence type="ECO:0000313" key="5">
    <source>
        <dbReference type="EMBL" id="CAB3398962.1"/>
    </source>
</evidence>
<dbReference type="GO" id="GO:0005634">
    <property type="term" value="C:nucleus"/>
    <property type="evidence" value="ECO:0007669"/>
    <property type="project" value="UniProtKB-UniRule"/>
</dbReference>
<feature type="DNA-binding region" description="HMG box" evidence="2">
    <location>
        <begin position="27"/>
        <end position="91"/>
    </location>
</feature>
<dbReference type="EMBL" id="CADEPM010000001">
    <property type="protein sequence ID" value="CAB3398962.1"/>
    <property type="molecule type" value="Genomic_DNA"/>
</dbReference>
<keyword evidence="2" id="KW-0539">Nucleus</keyword>
<dbReference type="PROSITE" id="PS50118">
    <property type="entry name" value="HMG_BOX_2"/>
    <property type="match status" value="1"/>
</dbReference>
<evidence type="ECO:0000259" key="4">
    <source>
        <dbReference type="PROSITE" id="PS50118"/>
    </source>
</evidence>
<dbReference type="GO" id="GO:0006357">
    <property type="term" value="P:regulation of transcription by RNA polymerase II"/>
    <property type="evidence" value="ECO:0007669"/>
    <property type="project" value="TreeGrafter"/>
</dbReference>
<dbReference type="PANTHER" id="PTHR48112:SF22">
    <property type="entry name" value="MITOCHONDRIAL TRANSCRIPTION FACTOR A, ISOFORM B"/>
    <property type="match status" value="1"/>
</dbReference>
<feature type="domain" description="HMG box" evidence="4">
    <location>
        <begin position="27"/>
        <end position="91"/>
    </location>
</feature>
<dbReference type="Pfam" id="PF00505">
    <property type="entry name" value="HMG_box"/>
    <property type="match status" value="1"/>
</dbReference>
<dbReference type="Gene3D" id="1.10.30.10">
    <property type="entry name" value="High mobility group box domain"/>
    <property type="match status" value="1"/>
</dbReference>
<name>A0A8S1EHI1_9PELO</name>
<dbReference type="GO" id="GO:0003677">
    <property type="term" value="F:DNA binding"/>
    <property type="evidence" value="ECO:0007669"/>
    <property type="project" value="UniProtKB-UniRule"/>
</dbReference>
<keyword evidence="1 2" id="KW-0238">DNA-binding</keyword>
<dbReference type="PANTHER" id="PTHR48112">
    <property type="entry name" value="HIGH MOBILITY GROUP PROTEIN DSP1"/>
    <property type="match status" value="1"/>
</dbReference>
<evidence type="ECO:0000256" key="1">
    <source>
        <dbReference type="ARBA" id="ARBA00023125"/>
    </source>
</evidence>
<feature type="compositionally biased region" description="Basic and acidic residues" evidence="3">
    <location>
        <begin position="1"/>
        <end position="13"/>
    </location>
</feature>
<dbReference type="Proteomes" id="UP000494206">
    <property type="component" value="Unassembled WGS sequence"/>
</dbReference>
<reference evidence="5 6" key="1">
    <citation type="submission" date="2020-04" db="EMBL/GenBank/DDBJ databases">
        <authorList>
            <person name="Laetsch R D."/>
            <person name="Stevens L."/>
            <person name="Kumar S."/>
            <person name="Blaxter L. M."/>
        </authorList>
    </citation>
    <scope>NUCLEOTIDE SEQUENCE [LARGE SCALE GENOMIC DNA]</scope>
</reference>
<accession>A0A8S1EHI1</accession>
<evidence type="ECO:0000313" key="6">
    <source>
        <dbReference type="Proteomes" id="UP000494206"/>
    </source>
</evidence>
<evidence type="ECO:0000256" key="3">
    <source>
        <dbReference type="SAM" id="MobiDB-lite"/>
    </source>
</evidence>
<dbReference type="InterPro" id="IPR036910">
    <property type="entry name" value="HMG_box_dom_sf"/>
</dbReference>
<sequence length="94" mass="11081">MGRPKKDDDEKEKKVKKVKKVKDPNAPKRPISAYMHWLAENRKRLTKEGMSVADVAKLAGAEWRMIPDKSKWEEIYKKDKERYEAEIAEYNKSS</sequence>
<protein>
    <recommendedName>
        <fullName evidence="4">HMG box domain-containing protein</fullName>
    </recommendedName>
</protein>
<dbReference type="OrthoDB" id="1919336at2759"/>
<keyword evidence="6" id="KW-1185">Reference proteome</keyword>
<organism evidence="5 6">
    <name type="scientific">Caenorhabditis bovis</name>
    <dbReference type="NCBI Taxonomy" id="2654633"/>
    <lineage>
        <taxon>Eukaryota</taxon>
        <taxon>Metazoa</taxon>
        <taxon>Ecdysozoa</taxon>
        <taxon>Nematoda</taxon>
        <taxon>Chromadorea</taxon>
        <taxon>Rhabditida</taxon>
        <taxon>Rhabditina</taxon>
        <taxon>Rhabditomorpha</taxon>
        <taxon>Rhabditoidea</taxon>
        <taxon>Rhabditidae</taxon>
        <taxon>Peloderinae</taxon>
        <taxon>Caenorhabditis</taxon>
    </lineage>
</organism>
<evidence type="ECO:0000256" key="2">
    <source>
        <dbReference type="PROSITE-ProRule" id="PRU00267"/>
    </source>
</evidence>
<dbReference type="InterPro" id="IPR009071">
    <property type="entry name" value="HMG_box_dom"/>
</dbReference>
<feature type="region of interest" description="Disordered" evidence="3">
    <location>
        <begin position="1"/>
        <end position="29"/>
    </location>
</feature>
<dbReference type="InterPro" id="IPR050342">
    <property type="entry name" value="HMGB"/>
</dbReference>
<proteinExistence type="predicted"/>
<comment type="caution">
    <text evidence="5">The sequence shown here is derived from an EMBL/GenBank/DDBJ whole genome shotgun (WGS) entry which is preliminary data.</text>
</comment>
<gene>
    <name evidence="5" type="ORF">CBOVIS_LOCUS2178</name>
</gene>
<dbReference type="SUPFAM" id="SSF47095">
    <property type="entry name" value="HMG-box"/>
    <property type="match status" value="1"/>
</dbReference>
<dbReference type="AlphaFoldDB" id="A0A8S1EHI1"/>